<reference evidence="5 6" key="1">
    <citation type="submission" date="2019-05" db="EMBL/GenBank/DDBJ databases">
        <title>Nakamurella sp. N5BH11, whole genome shotgun sequence.</title>
        <authorList>
            <person name="Tuo L."/>
        </authorList>
    </citation>
    <scope>NUCLEOTIDE SEQUENCE [LARGE SCALE GENOMIC DNA]</scope>
    <source>
        <strain evidence="5 6">N5BH11</strain>
    </source>
</reference>
<keyword evidence="3" id="KW-0804">Transcription</keyword>
<name>A0A4U6QBF8_9ACTN</name>
<dbReference type="Pfam" id="PF14525">
    <property type="entry name" value="AraC_binding_2"/>
    <property type="match status" value="1"/>
</dbReference>
<proteinExistence type="predicted"/>
<evidence type="ECO:0000256" key="1">
    <source>
        <dbReference type="ARBA" id="ARBA00023015"/>
    </source>
</evidence>
<accession>A0A4U6QBF8</accession>
<dbReference type="Proteomes" id="UP000306985">
    <property type="component" value="Unassembled WGS sequence"/>
</dbReference>
<dbReference type="InterPro" id="IPR035418">
    <property type="entry name" value="AraC-bd_2"/>
</dbReference>
<dbReference type="InterPro" id="IPR050204">
    <property type="entry name" value="AraC_XylS_family_regulators"/>
</dbReference>
<dbReference type="GO" id="GO:0003700">
    <property type="term" value="F:DNA-binding transcription factor activity"/>
    <property type="evidence" value="ECO:0007669"/>
    <property type="project" value="InterPro"/>
</dbReference>
<dbReference type="Pfam" id="PF12833">
    <property type="entry name" value="HTH_18"/>
    <property type="match status" value="1"/>
</dbReference>
<evidence type="ECO:0000256" key="2">
    <source>
        <dbReference type="ARBA" id="ARBA00023125"/>
    </source>
</evidence>
<comment type="caution">
    <text evidence="5">The sequence shown here is derived from an EMBL/GenBank/DDBJ whole genome shotgun (WGS) entry which is preliminary data.</text>
</comment>
<dbReference type="Gene3D" id="1.10.10.60">
    <property type="entry name" value="Homeodomain-like"/>
    <property type="match status" value="1"/>
</dbReference>
<dbReference type="EMBL" id="SZZH01000005">
    <property type="protein sequence ID" value="TKV57397.1"/>
    <property type="molecule type" value="Genomic_DNA"/>
</dbReference>
<keyword evidence="2" id="KW-0238">DNA-binding</keyword>
<evidence type="ECO:0000259" key="4">
    <source>
        <dbReference type="PROSITE" id="PS01124"/>
    </source>
</evidence>
<dbReference type="InterPro" id="IPR009057">
    <property type="entry name" value="Homeodomain-like_sf"/>
</dbReference>
<keyword evidence="1" id="KW-0805">Transcription regulation</keyword>
<dbReference type="InterPro" id="IPR018060">
    <property type="entry name" value="HTH_AraC"/>
</dbReference>
<evidence type="ECO:0000313" key="5">
    <source>
        <dbReference type="EMBL" id="TKV57397.1"/>
    </source>
</evidence>
<dbReference type="SMART" id="SM00342">
    <property type="entry name" value="HTH_ARAC"/>
    <property type="match status" value="1"/>
</dbReference>
<dbReference type="OrthoDB" id="5464689at2"/>
<sequence length="421" mass="44416">MVLPTGRPSTTVVTTATPVGQRARWRRSADGVVAGSFTTGAGGVCCGMAEIVRSGRRDGLSIDSRRCPGNACVLRSGRTSVKCQRSRAGASVTGRPCGRWPMARSAPPLSAHRVLRTTSLDVARASVSAQLAPHRLMPTAGVEGFRALHNAVDLDGLSLHYIDYASEVEIAVDGMGFQLVQIPLAGRCTIVAGRATVAAHPGTAVVAPPGRPLRMRYSRGNPRLMVRIGRPVLTQRVAVARAAGLDIPDGVGELDLTRGAGRSWRALVDLVVTDVDRPDGLASAPSAAAALRIALIDGLLAGLAVPGEAAAVTPHERPIRRAARLIEDHCAEPLGTPDIAEAVGLSVRALQAGFRVHLGVTPMAHLRRVRLERVRADLQQGRAASVTEAALRWGVTHLGRLSGDYRSTFGETPSQTLQRSR</sequence>
<dbReference type="PANTHER" id="PTHR46796">
    <property type="entry name" value="HTH-TYPE TRANSCRIPTIONAL ACTIVATOR RHAS-RELATED"/>
    <property type="match status" value="1"/>
</dbReference>
<dbReference type="PROSITE" id="PS00041">
    <property type="entry name" value="HTH_ARAC_FAMILY_1"/>
    <property type="match status" value="1"/>
</dbReference>
<feature type="domain" description="HTH araC/xylS-type" evidence="4">
    <location>
        <begin position="320"/>
        <end position="419"/>
    </location>
</feature>
<dbReference type="InterPro" id="IPR018062">
    <property type="entry name" value="HTH_AraC-typ_CS"/>
</dbReference>
<dbReference type="PANTHER" id="PTHR46796:SF12">
    <property type="entry name" value="HTH-TYPE DNA-BINDING TRANSCRIPTIONAL ACTIVATOR EUTR"/>
    <property type="match status" value="1"/>
</dbReference>
<dbReference type="AlphaFoldDB" id="A0A4U6QBF8"/>
<protein>
    <submittedName>
        <fullName evidence="5">AraC family transcriptional regulator</fullName>
    </submittedName>
</protein>
<keyword evidence="6" id="KW-1185">Reference proteome</keyword>
<evidence type="ECO:0000256" key="3">
    <source>
        <dbReference type="ARBA" id="ARBA00023163"/>
    </source>
</evidence>
<organism evidence="5 6">
    <name type="scientific">Nakamurella flava</name>
    <dbReference type="NCBI Taxonomy" id="2576308"/>
    <lineage>
        <taxon>Bacteria</taxon>
        <taxon>Bacillati</taxon>
        <taxon>Actinomycetota</taxon>
        <taxon>Actinomycetes</taxon>
        <taxon>Nakamurellales</taxon>
        <taxon>Nakamurellaceae</taxon>
        <taxon>Nakamurella</taxon>
    </lineage>
</organism>
<dbReference type="SUPFAM" id="SSF46689">
    <property type="entry name" value="Homeodomain-like"/>
    <property type="match status" value="1"/>
</dbReference>
<dbReference type="PROSITE" id="PS01124">
    <property type="entry name" value="HTH_ARAC_FAMILY_2"/>
    <property type="match status" value="1"/>
</dbReference>
<dbReference type="GO" id="GO:0043565">
    <property type="term" value="F:sequence-specific DNA binding"/>
    <property type="evidence" value="ECO:0007669"/>
    <property type="project" value="InterPro"/>
</dbReference>
<evidence type="ECO:0000313" key="6">
    <source>
        <dbReference type="Proteomes" id="UP000306985"/>
    </source>
</evidence>
<gene>
    <name evidence="5" type="ORF">FDO65_17905</name>
</gene>